<evidence type="ECO:0000259" key="7">
    <source>
        <dbReference type="PROSITE" id="PS50850"/>
    </source>
</evidence>
<feature type="transmembrane region" description="Helical" evidence="6">
    <location>
        <begin position="224"/>
        <end position="243"/>
    </location>
</feature>
<proteinExistence type="predicted"/>
<feature type="transmembrane region" description="Helical" evidence="6">
    <location>
        <begin position="729"/>
        <end position="751"/>
    </location>
</feature>
<evidence type="ECO:0000256" key="4">
    <source>
        <dbReference type="ARBA" id="ARBA00023136"/>
    </source>
</evidence>
<feature type="compositionally biased region" description="Basic and acidic residues" evidence="5">
    <location>
        <begin position="1"/>
        <end position="22"/>
    </location>
</feature>
<dbReference type="EMBL" id="JFBX01000361">
    <property type="protein sequence ID" value="KXH40754.1"/>
    <property type="molecule type" value="Genomic_DNA"/>
</dbReference>
<evidence type="ECO:0000256" key="1">
    <source>
        <dbReference type="ARBA" id="ARBA00004141"/>
    </source>
</evidence>
<evidence type="ECO:0000313" key="8">
    <source>
        <dbReference type="EMBL" id="KXH40754.1"/>
    </source>
</evidence>
<feature type="transmembrane region" description="Helical" evidence="6">
    <location>
        <begin position="103"/>
        <end position="124"/>
    </location>
</feature>
<feature type="transmembrane region" description="Helical" evidence="6">
    <location>
        <begin position="364"/>
        <end position="386"/>
    </location>
</feature>
<feature type="transmembrane region" description="Helical" evidence="6">
    <location>
        <begin position="285"/>
        <end position="303"/>
    </location>
</feature>
<dbReference type="PANTHER" id="PTHR23502:SF64">
    <property type="entry name" value="TRANSPORTER, PUTATIVE (AFU_ORTHOLOGUE AFUA_3G11760)-RELATED"/>
    <property type="match status" value="1"/>
</dbReference>
<feature type="transmembrane region" description="Helical" evidence="6">
    <location>
        <begin position="651"/>
        <end position="676"/>
    </location>
</feature>
<dbReference type="OrthoDB" id="3066029at2759"/>
<feature type="transmembrane region" description="Helical" evidence="6">
    <location>
        <begin position="459"/>
        <end position="482"/>
    </location>
</feature>
<dbReference type="GO" id="GO:0005886">
    <property type="term" value="C:plasma membrane"/>
    <property type="evidence" value="ECO:0007669"/>
    <property type="project" value="TreeGrafter"/>
</dbReference>
<feature type="region of interest" description="Disordered" evidence="5">
    <location>
        <begin position="1"/>
        <end position="37"/>
    </location>
</feature>
<evidence type="ECO:0000256" key="3">
    <source>
        <dbReference type="ARBA" id="ARBA00022989"/>
    </source>
</evidence>
<dbReference type="AlphaFoldDB" id="A0A135SXY6"/>
<comment type="subcellular location">
    <subcellularLocation>
        <location evidence="1">Membrane</location>
        <topology evidence="1">Multi-pass membrane protein</topology>
    </subcellularLocation>
</comment>
<feature type="transmembrane region" description="Helical" evidence="6">
    <location>
        <begin position="435"/>
        <end position="453"/>
    </location>
</feature>
<dbReference type="InterPro" id="IPR011701">
    <property type="entry name" value="MFS"/>
</dbReference>
<feature type="transmembrane region" description="Helical" evidence="6">
    <location>
        <begin position="688"/>
        <end position="709"/>
    </location>
</feature>
<keyword evidence="4 6" id="KW-0472">Membrane</keyword>
<dbReference type="PANTHER" id="PTHR23502">
    <property type="entry name" value="MAJOR FACILITATOR SUPERFAMILY"/>
    <property type="match status" value="1"/>
</dbReference>
<feature type="transmembrane region" description="Helical" evidence="6">
    <location>
        <begin position="614"/>
        <end position="639"/>
    </location>
</feature>
<keyword evidence="3 6" id="KW-1133">Transmembrane helix</keyword>
<dbReference type="SUPFAM" id="SSF103473">
    <property type="entry name" value="MFS general substrate transporter"/>
    <property type="match status" value="1"/>
</dbReference>
<feature type="domain" description="Major facilitator superfamily (MFS) profile" evidence="7">
    <location>
        <begin position="69"/>
        <end position="488"/>
    </location>
</feature>
<evidence type="ECO:0000256" key="5">
    <source>
        <dbReference type="SAM" id="MobiDB-lite"/>
    </source>
</evidence>
<feature type="transmembrane region" description="Helical" evidence="6">
    <location>
        <begin position="323"/>
        <end position="344"/>
    </location>
</feature>
<feature type="transmembrane region" description="Helical" evidence="6">
    <location>
        <begin position="136"/>
        <end position="154"/>
    </location>
</feature>
<dbReference type="InterPro" id="IPR056120">
    <property type="entry name" value="DUF7703"/>
</dbReference>
<feature type="transmembrane region" description="Helical" evidence="6">
    <location>
        <begin position="193"/>
        <end position="218"/>
    </location>
</feature>
<feature type="transmembrane region" description="Helical" evidence="6">
    <location>
        <begin position="160"/>
        <end position="181"/>
    </location>
</feature>
<evidence type="ECO:0000256" key="2">
    <source>
        <dbReference type="ARBA" id="ARBA00022692"/>
    </source>
</evidence>
<dbReference type="Pfam" id="PF07690">
    <property type="entry name" value="MFS_1"/>
    <property type="match status" value="1"/>
</dbReference>
<gene>
    <name evidence="8" type="ORF">CSIM01_08482</name>
</gene>
<feature type="transmembrane region" description="Helical" evidence="6">
    <location>
        <begin position="585"/>
        <end position="608"/>
    </location>
</feature>
<protein>
    <submittedName>
        <fullName evidence="8">Major facilitator superfamily transporter</fullName>
    </submittedName>
</protein>
<organism evidence="8 9">
    <name type="scientific">Colletotrichum simmondsii</name>
    <dbReference type="NCBI Taxonomy" id="703756"/>
    <lineage>
        <taxon>Eukaryota</taxon>
        <taxon>Fungi</taxon>
        <taxon>Dikarya</taxon>
        <taxon>Ascomycota</taxon>
        <taxon>Pezizomycotina</taxon>
        <taxon>Sordariomycetes</taxon>
        <taxon>Hypocreomycetidae</taxon>
        <taxon>Glomerellales</taxon>
        <taxon>Glomerellaceae</taxon>
        <taxon>Colletotrichum</taxon>
        <taxon>Colletotrichum acutatum species complex</taxon>
    </lineage>
</organism>
<evidence type="ECO:0000256" key="6">
    <source>
        <dbReference type="SAM" id="Phobius"/>
    </source>
</evidence>
<dbReference type="Pfam" id="PF24802">
    <property type="entry name" value="DUF7703"/>
    <property type="match status" value="1"/>
</dbReference>
<comment type="caution">
    <text evidence="8">The sequence shown here is derived from an EMBL/GenBank/DDBJ whole genome shotgun (WGS) entry which is preliminary data.</text>
</comment>
<dbReference type="Proteomes" id="UP000070328">
    <property type="component" value="Unassembled WGS sequence"/>
</dbReference>
<dbReference type="InterPro" id="IPR036259">
    <property type="entry name" value="MFS_trans_sf"/>
</dbReference>
<dbReference type="Gene3D" id="1.20.1250.20">
    <property type="entry name" value="MFS general substrate transporter like domains"/>
    <property type="match status" value="1"/>
</dbReference>
<keyword evidence="9" id="KW-1185">Reference proteome</keyword>
<sequence>MSHDEVEQSEKPEPSSDGRPETPDLVPTTSNAEKSGSIVPAVDVNDAGLSRQDTEAVYNRFTPAKKRLVTAVVACGGIASTVSSLLLLAAIPEIAADLNTTGTTINVSNAIYVLFMGICTLFWGPISQVYGRKWPCIISACTFFAFNVGTALSPNLAAFFVFRMLSAFTGTAYSVLGSSCISDIYKPTERGTALAFFLNGTLIGQSFGPFIGGVMVNFHSWRSLFWFQSALAGLTSILAVAFLPETSHRLRSDELKGLSTKAKVAQVWDWANPFRVLALLLIPKLFVAGMAASALVWNMQALLTPIRYVINPRFHLTSPLESGLFFLAPGCGFFFGTYAGGRWADRTVKQWIKIRGHRVPEDRLRSSFVAMGAVIPICIIIYGWSIEKAVGGIPLPVICMFIQGFAQVIAFPSINTYCLDVFKGRSAEVIAGNYFFRYAIAAVGTASCLPAIQSIGVGWFSTITALFVFFAAVAVYCVVIIASKEDAKVNEALMIRLPDLEAIPTNFGRDQNKNIPSICVRAGAKKAASLAPSPRDMAQVKGAIGQNLSTEEAIAITCLATAGIYNALELYILIFTRFHRRSGRYFWSMLVANTGILLHACGGLGRFMQPTKTVIPGIFAHIGWYCMVTGQSVVLWSRLHLVVYNRITIRLVLALIITSFFCVHIPQTVLFAGVWAGNSPVWDNRFKIFEKASLMVFTLQEMIITGIFVRAGFRNFKSLFEFKAQEAKVLLSFLISMFALVFLLDTGLVILEYTGYFVFQTTSKPIVYSIKLKVEFAVLEKLLAFTRMKQCDCHQLDDIPKDVAKSFANNTTLATTMNTIP</sequence>
<evidence type="ECO:0000313" key="9">
    <source>
        <dbReference type="Proteomes" id="UP000070328"/>
    </source>
</evidence>
<keyword evidence="2 6" id="KW-0812">Transmembrane</keyword>
<name>A0A135SXY6_9PEZI</name>
<dbReference type="InterPro" id="IPR020846">
    <property type="entry name" value="MFS_dom"/>
</dbReference>
<feature type="transmembrane region" description="Helical" evidence="6">
    <location>
        <begin position="68"/>
        <end position="91"/>
    </location>
</feature>
<dbReference type="GO" id="GO:0022857">
    <property type="term" value="F:transmembrane transporter activity"/>
    <property type="evidence" value="ECO:0007669"/>
    <property type="project" value="InterPro"/>
</dbReference>
<feature type="transmembrane region" description="Helical" evidence="6">
    <location>
        <begin position="392"/>
        <end position="414"/>
    </location>
</feature>
<accession>A0A135SXY6</accession>
<dbReference type="PROSITE" id="PS50850">
    <property type="entry name" value="MFS"/>
    <property type="match status" value="1"/>
</dbReference>
<reference evidence="8 9" key="1">
    <citation type="submission" date="2014-02" db="EMBL/GenBank/DDBJ databases">
        <title>The genome sequence of Colletotrichum simmondsii CBS122122.</title>
        <authorList>
            <person name="Baroncelli R."/>
            <person name="Thon M.R."/>
        </authorList>
    </citation>
    <scope>NUCLEOTIDE SEQUENCE [LARGE SCALE GENOMIC DNA]</scope>
    <source>
        <strain evidence="8 9">CBS122122</strain>
    </source>
</reference>